<evidence type="ECO:0000256" key="2">
    <source>
        <dbReference type="ARBA" id="ARBA00022723"/>
    </source>
</evidence>
<feature type="signal peptide" evidence="4">
    <location>
        <begin position="1"/>
        <end position="22"/>
    </location>
</feature>
<accession>A0ABW5NCR7</accession>
<comment type="caution">
    <text evidence="6">The sequence shown here is derived from an EMBL/GenBank/DDBJ whole genome shotgun (WGS) entry which is preliminary data.</text>
</comment>
<keyword evidence="2" id="KW-0479">Metal-binding</keyword>
<proteinExistence type="predicted"/>
<evidence type="ECO:0000256" key="3">
    <source>
        <dbReference type="ARBA" id="ARBA00023004"/>
    </source>
</evidence>
<keyword evidence="1" id="KW-0349">Heme</keyword>
<dbReference type="Pfam" id="PF13442">
    <property type="entry name" value="Cytochrome_CBB3"/>
    <property type="match status" value="1"/>
</dbReference>
<dbReference type="SUPFAM" id="SSF46626">
    <property type="entry name" value="Cytochrome c"/>
    <property type="match status" value="1"/>
</dbReference>
<evidence type="ECO:0000259" key="5">
    <source>
        <dbReference type="Pfam" id="PF13442"/>
    </source>
</evidence>
<evidence type="ECO:0000256" key="1">
    <source>
        <dbReference type="ARBA" id="ARBA00022617"/>
    </source>
</evidence>
<dbReference type="InterPro" id="IPR009056">
    <property type="entry name" value="Cyt_c-like_dom"/>
</dbReference>
<dbReference type="RefSeq" id="WP_176029773.1">
    <property type="nucleotide sequence ID" value="NZ_JBHSJV010000001.1"/>
</dbReference>
<evidence type="ECO:0000313" key="6">
    <source>
        <dbReference type="EMBL" id="MFD2591999.1"/>
    </source>
</evidence>
<evidence type="ECO:0000256" key="4">
    <source>
        <dbReference type="SAM" id="SignalP"/>
    </source>
</evidence>
<protein>
    <submittedName>
        <fullName evidence="6">C-type cytochrome</fullName>
    </submittedName>
</protein>
<evidence type="ECO:0000313" key="7">
    <source>
        <dbReference type="Proteomes" id="UP001597459"/>
    </source>
</evidence>
<keyword evidence="4" id="KW-0732">Signal</keyword>
<organism evidence="6 7">
    <name type="scientific">Aquimarina hainanensis</name>
    <dbReference type="NCBI Taxonomy" id="1578017"/>
    <lineage>
        <taxon>Bacteria</taxon>
        <taxon>Pseudomonadati</taxon>
        <taxon>Bacteroidota</taxon>
        <taxon>Flavobacteriia</taxon>
        <taxon>Flavobacteriales</taxon>
        <taxon>Flavobacteriaceae</taxon>
        <taxon>Aquimarina</taxon>
    </lineage>
</organism>
<keyword evidence="7" id="KW-1185">Reference proteome</keyword>
<dbReference type="EMBL" id="JBHULX010000028">
    <property type="protein sequence ID" value="MFD2591999.1"/>
    <property type="molecule type" value="Genomic_DNA"/>
</dbReference>
<sequence>MRTTYQLLTLILLSYFFLNCGGSDDATPVTDPIDPVEKKTYEADVKSIVDTHCISCHKTPLANGAPMPLETFQEVKNAMQNRDMIGRISTTNTLNIMPPAGKMSDADINTIVQWEKSGLPEK</sequence>
<gene>
    <name evidence="6" type="ORF">ACFSTE_14265</name>
</gene>
<name>A0ABW5NCR7_9FLAO</name>
<keyword evidence="3" id="KW-0408">Iron</keyword>
<reference evidence="7" key="1">
    <citation type="journal article" date="2019" name="Int. J. Syst. Evol. Microbiol.">
        <title>The Global Catalogue of Microorganisms (GCM) 10K type strain sequencing project: providing services to taxonomists for standard genome sequencing and annotation.</title>
        <authorList>
            <consortium name="The Broad Institute Genomics Platform"/>
            <consortium name="The Broad Institute Genome Sequencing Center for Infectious Disease"/>
            <person name="Wu L."/>
            <person name="Ma J."/>
        </authorList>
    </citation>
    <scope>NUCLEOTIDE SEQUENCE [LARGE SCALE GENOMIC DNA]</scope>
    <source>
        <strain evidence="7">KCTC 42423</strain>
    </source>
</reference>
<feature type="domain" description="Cytochrome c" evidence="5">
    <location>
        <begin position="44"/>
        <end position="114"/>
    </location>
</feature>
<dbReference type="Proteomes" id="UP001597459">
    <property type="component" value="Unassembled WGS sequence"/>
</dbReference>
<feature type="chain" id="PRO_5047227369" evidence="4">
    <location>
        <begin position="23"/>
        <end position="122"/>
    </location>
</feature>
<dbReference type="Gene3D" id="1.10.760.10">
    <property type="entry name" value="Cytochrome c-like domain"/>
    <property type="match status" value="1"/>
</dbReference>
<dbReference type="InterPro" id="IPR036909">
    <property type="entry name" value="Cyt_c-like_dom_sf"/>
</dbReference>